<evidence type="ECO:0000313" key="2">
    <source>
        <dbReference type="Proteomes" id="UP000886998"/>
    </source>
</evidence>
<name>A0A8X6Y890_9ARAC</name>
<reference evidence="1" key="1">
    <citation type="submission" date="2020-08" db="EMBL/GenBank/DDBJ databases">
        <title>Multicomponent nature underlies the extraordinary mechanical properties of spider dragline silk.</title>
        <authorList>
            <person name="Kono N."/>
            <person name="Nakamura H."/>
            <person name="Mori M."/>
            <person name="Yoshida Y."/>
            <person name="Ohtoshi R."/>
            <person name="Malay A.D."/>
            <person name="Moran D.A.P."/>
            <person name="Tomita M."/>
            <person name="Numata K."/>
            <person name="Arakawa K."/>
        </authorList>
    </citation>
    <scope>NUCLEOTIDE SEQUENCE</scope>
</reference>
<dbReference type="Proteomes" id="UP000886998">
    <property type="component" value="Unassembled WGS sequence"/>
</dbReference>
<gene>
    <name evidence="1" type="ORF">TNIN_112261</name>
</gene>
<proteinExistence type="predicted"/>
<comment type="caution">
    <text evidence="1">The sequence shown here is derived from an EMBL/GenBank/DDBJ whole genome shotgun (WGS) entry which is preliminary data.</text>
</comment>
<dbReference type="AlphaFoldDB" id="A0A8X6Y890"/>
<accession>A0A8X6Y890</accession>
<keyword evidence="2" id="KW-1185">Reference proteome</keyword>
<dbReference type="OrthoDB" id="6430138at2759"/>
<organism evidence="1 2">
    <name type="scientific">Trichonephila inaurata madagascariensis</name>
    <dbReference type="NCBI Taxonomy" id="2747483"/>
    <lineage>
        <taxon>Eukaryota</taxon>
        <taxon>Metazoa</taxon>
        <taxon>Ecdysozoa</taxon>
        <taxon>Arthropoda</taxon>
        <taxon>Chelicerata</taxon>
        <taxon>Arachnida</taxon>
        <taxon>Araneae</taxon>
        <taxon>Araneomorphae</taxon>
        <taxon>Entelegynae</taxon>
        <taxon>Araneoidea</taxon>
        <taxon>Nephilidae</taxon>
        <taxon>Trichonephila</taxon>
        <taxon>Trichonephila inaurata</taxon>
    </lineage>
</organism>
<dbReference type="EMBL" id="BMAV01016590">
    <property type="protein sequence ID" value="GFY67508.1"/>
    <property type="molecule type" value="Genomic_DNA"/>
</dbReference>
<protein>
    <submittedName>
        <fullName evidence="1">Uncharacterized protein</fullName>
    </submittedName>
</protein>
<evidence type="ECO:0000313" key="1">
    <source>
        <dbReference type="EMBL" id="GFY67508.1"/>
    </source>
</evidence>
<sequence length="312" mass="37391">MEDSFWHFREKTCTWHVDRSWRHSISRLITKKEIQVESHKIVRSLLVETDEAAFDIMLKEALMMFDEKEEMKEFKRYFEQTYSKRSEVWAYCHRKWYGINTNMHIESKISSKISQLKKRHKVGQNLTSLCMQNNEEWSAPQENMCKHIHFICSQNLNKINSTILEERLSLDSRLTDEEMIICENRKVLEKEAHVDNLRATSTRTEISKEEFQKECMQLINKASPEQYDNVLTLLRNTIDSLHLFPEAIQEILSRTLNMEPPNKKIKTEICFNKKDFSENFNNNEKTYPRRMSKYINESGFDCKISIKMNFQF</sequence>